<dbReference type="InterPro" id="IPR047324">
    <property type="entry name" value="LbH_gamma_CA-like"/>
</dbReference>
<evidence type="ECO:0000313" key="2">
    <source>
        <dbReference type="Proteomes" id="UP000317158"/>
    </source>
</evidence>
<organism evidence="1 2">
    <name type="scientific">Methanoliparum thermophilum</name>
    <dbReference type="NCBI Taxonomy" id="2491083"/>
    <lineage>
        <taxon>Archaea</taxon>
        <taxon>Methanobacteriati</taxon>
        <taxon>Methanobacteriota</taxon>
        <taxon>Candidatus Methanoliparia</taxon>
        <taxon>Candidatus Methanoliparales</taxon>
        <taxon>Candidatus Methanoliparaceae</taxon>
        <taxon>Candidatus Methanoliparum</taxon>
    </lineage>
</organism>
<comment type="caution">
    <text evidence="1">The sequence shown here is derived from an EMBL/GenBank/DDBJ whole genome shotgun (WGS) entry which is preliminary data.</text>
</comment>
<dbReference type="Gene3D" id="2.160.10.10">
    <property type="entry name" value="Hexapeptide repeat proteins"/>
    <property type="match status" value="1"/>
</dbReference>
<proteinExistence type="predicted"/>
<evidence type="ECO:0000313" key="1">
    <source>
        <dbReference type="EMBL" id="RZN65471.1"/>
    </source>
</evidence>
<accession>A0A520KUU5</accession>
<dbReference type="EMBL" id="RXIF01000002">
    <property type="protein sequence ID" value="RZN65471.1"/>
    <property type="molecule type" value="Genomic_DNA"/>
</dbReference>
<dbReference type="Pfam" id="PF00132">
    <property type="entry name" value="Hexapep"/>
    <property type="match status" value="2"/>
</dbReference>
<dbReference type="AlphaFoldDB" id="A0A520KUU5"/>
<protein>
    <submittedName>
        <fullName evidence="1">Gamma carbonic anhydrase family protein</fullName>
    </submittedName>
</protein>
<reference evidence="1 2" key="1">
    <citation type="journal article" date="2019" name="Nat. Microbiol.">
        <title>Wide diversity of methane and short-chain alkane metabolisms in uncultured archaea.</title>
        <authorList>
            <person name="Borrel G."/>
            <person name="Adam P.S."/>
            <person name="McKay L.J."/>
            <person name="Chen L.X."/>
            <person name="Sierra-Garcia I.N."/>
            <person name="Sieber C.M."/>
            <person name="Letourneur Q."/>
            <person name="Ghozlane A."/>
            <person name="Andersen G.L."/>
            <person name="Li W.J."/>
            <person name="Hallam S.J."/>
            <person name="Muyzer G."/>
            <person name="de Oliveira V.M."/>
            <person name="Inskeep W.P."/>
            <person name="Banfield J.F."/>
            <person name="Gribaldo S."/>
        </authorList>
    </citation>
    <scope>NUCLEOTIDE SEQUENCE [LARGE SCALE GENOMIC DNA]</scope>
    <source>
        <strain evidence="1">NM1a</strain>
    </source>
</reference>
<dbReference type="InterPro" id="IPR001451">
    <property type="entry name" value="Hexapep"/>
</dbReference>
<dbReference type="Proteomes" id="UP000317158">
    <property type="component" value="Unassembled WGS sequence"/>
</dbReference>
<gene>
    <name evidence="1" type="ORF">EF806_00845</name>
</gene>
<name>A0A520KUU5_METT2</name>
<dbReference type="PANTHER" id="PTHR13061">
    <property type="entry name" value="DYNACTIN SUBUNIT P25"/>
    <property type="match status" value="1"/>
</dbReference>
<sequence>MIRTFDGKIPKIADSAYINEFSYIVGDVEIGEDSSVWPGAVLRADFGRINVGKNVHIEDNVVIHGTGGVEIGDNVIIGHSAVFHGKKIGNNVLIGMNATVLHDVEINDRCVIAGGSVVLEGMKIPDESFIAGVPAKIKGKISDDLEIWIDSEMMRNSYGELSKKYKKLGL</sequence>
<dbReference type="InterPro" id="IPR011004">
    <property type="entry name" value="Trimer_LpxA-like_sf"/>
</dbReference>
<dbReference type="PANTHER" id="PTHR13061:SF29">
    <property type="entry name" value="GAMMA CARBONIC ANHYDRASE-LIKE 1, MITOCHONDRIAL-RELATED"/>
    <property type="match status" value="1"/>
</dbReference>
<dbReference type="CDD" id="cd04645">
    <property type="entry name" value="LbH_gamma_CA_like"/>
    <property type="match status" value="1"/>
</dbReference>
<dbReference type="SUPFAM" id="SSF51161">
    <property type="entry name" value="Trimeric LpxA-like enzymes"/>
    <property type="match status" value="1"/>
</dbReference>
<dbReference type="InterPro" id="IPR050484">
    <property type="entry name" value="Transf_Hexapept/Carb_Anhydrase"/>
</dbReference>